<feature type="compositionally biased region" description="Basic residues" evidence="7">
    <location>
        <begin position="460"/>
        <end position="472"/>
    </location>
</feature>
<feature type="compositionally biased region" description="Polar residues" evidence="7">
    <location>
        <begin position="4823"/>
        <end position="4842"/>
    </location>
</feature>
<feature type="compositionally biased region" description="Low complexity" evidence="7">
    <location>
        <begin position="4142"/>
        <end position="4151"/>
    </location>
</feature>
<evidence type="ECO:0000259" key="9">
    <source>
        <dbReference type="PROSITE" id="PS50917"/>
    </source>
</evidence>
<evidence type="ECO:0000256" key="3">
    <source>
        <dbReference type="ARBA" id="ARBA00022553"/>
    </source>
</evidence>
<feature type="compositionally biased region" description="Basic residues" evidence="7">
    <location>
        <begin position="1452"/>
        <end position="1463"/>
    </location>
</feature>
<feature type="compositionally biased region" description="Low complexity" evidence="7">
    <location>
        <begin position="1835"/>
        <end position="1852"/>
    </location>
</feature>
<feature type="compositionally biased region" description="Low complexity" evidence="7">
    <location>
        <begin position="5725"/>
        <end position="5734"/>
    </location>
</feature>
<feature type="compositionally biased region" description="Polar residues" evidence="7">
    <location>
        <begin position="3563"/>
        <end position="3573"/>
    </location>
</feature>
<feature type="compositionally biased region" description="Basic and acidic residues" evidence="7">
    <location>
        <begin position="2699"/>
        <end position="2708"/>
    </location>
</feature>
<feature type="compositionally biased region" description="Polar residues" evidence="7">
    <location>
        <begin position="2552"/>
        <end position="2577"/>
    </location>
</feature>
<feature type="compositionally biased region" description="Low complexity" evidence="7">
    <location>
        <begin position="1746"/>
        <end position="1765"/>
    </location>
</feature>
<feature type="compositionally biased region" description="Gly residues" evidence="7">
    <location>
        <begin position="1172"/>
        <end position="1190"/>
    </location>
</feature>
<feature type="compositionally biased region" description="Basic and acidic residues" evidence="7">
    <location>
        <begin position="4769"/>
        <end position="4782"/>
    </location>
</feature>
<feature type="compositionally biased region" description="Low complexity" evidence="7">
    <location>
        <begin position="4211"/>
        <end position="4224"/>
    </location>
</feature>
<dbReference type="InterPro" id="IPR000504">
    <property type="entry name" value="RRM_dom"/>
</dbReference>
<feature type="domain" description="SPOC" evidence="9">
    <location>
        <begin position="6356"/>
        <end position="6523"/>
    </location>
</feature>
<feature type="compositionally biased region" description="Low complexity" evidence="7">
    <location>
        <begin position="1228"/>
        <end position="1237"/>
    </location>
</feature>
<feature type="region of interest" description="Disordered" evidence="7">
    <location>
        <begin position="1082"/>
        <end position="1109"/>
    </location>
</feature>
<feature type="compositionally biased region" description="Pro residues" evidence="7">
    <location>
        <begin position="1787"/>
        <end position="1818"/>
    </location>
</feature>
<feature type="region of interest" description="Disordered" evidence="7">
    <location>
        <begin position="963"/>
        <end position="991"/>
    </location>
</feature>
<feature type="compositionally biased region" description="Low complexity" evidence="7">
    <location>
        <begin position="4468"/>
        <end position="4490"/>
    </location>
</feature>
<feature type="region of interest" description="Disordered" evidence="7">
    <location>
        <begin position="1693"/>
        <end position="2664"/>
    </location>
</feature>
<feature type="compositionally biased region" description="Basic and acidic residues" evidence="7">
    <location>
        <begin position="2334"/>
        <end position="2351"/>
    </location>
</feature>
<feature type="compositionally biased region" description="Polar residues" evidence="7">
    <location>
        <begin position="4338"/>
        <end position="4360"/>
    </location>
</feature>
<feature type="region of interest" description="Disordered" evidence="7">
    <location>
        <begin position="1348"/>
        <end position="1507"/>
    </location>
</feature>
<feature type="region of interest" description="Disordered" evidence="7">
    <location>
        <begin position="2959"/>
        <end position="3056"/>
    </location>
</feature>
<accession>A0ABM3V6Z4</accession>
<feature type="region of interest" description="Disordered" evidence="7">
    <location>
        <begin position="4562"/>
        <end position="4591"/>
    </location>
</feature>
<dbReference type="InterPro" id="IPR012677">
    <property type="entry name" value="Nucleotide-bd_a/b_plait_sf"/>
</dbReference>
<feature type="compositionally biased region" description="Basic and acidic residues" evidence="7">
    <location>
        <begin position="3240"/>
        <end position="3250"/>
    </location>
</feature>
<dbReference type="InterPro" id="IPR034173">
    <property type="entry name" value="SHARP_RRM2"/>
</dbReference>
<evidence type="ECO:0000256" key="1">
    <source>
        <dbReference type="ARBA" id="ARBA00004123"/>
    </source>
</evidence>
<feature type="compositionally biased region" description="Polar residues" evidence="7">
    <location>
        <begin position="2997"/>
        <end position="3015"/>
    </location>
</feature>
<feature type="compositionally biased region" description="Low complexity" evidence="7">
    <location>
        <begin position="5932"/>
        <end position="5954"/>
    </location>
</feature>
<feature type="compositionally biased region" description="Basic and acidic residues" evidence="7">
    <location>
        <begin position="3261"/>
        <end position="3270"/>
    </location>
</feature>
<evidence type="ECO:0000256" key="2">
    <source>
        <dbReference type="ARBA" id="ARBA00005387"/>
    </source>
</evidence>
<feature type="compositionally biased region" description="Polar residues" evidence="7">
    <location>
        <begin position="6096"/>
        <end position="6105"/>
    </location>
</feature>
<feature type="region of interest" description="Disordered" evidence="7">
    <location>
        <begin position="3228"/>
        <end position="3455"/>
    </location>
</feature>
<evidence type="ECO:0000259" key="8">
    <source>
        <dbReference type="PROSITE" id="PS50102"/>
    </source>
</evidence>
<organism evidence="10 11">
    <name type="scientific">Musca domestica</name>
    <name type="common">House fly</name>
    <dbReference type="NCBI Taxonomy" id="7370"/>
    <lineage>
        <taxon>Eukaryota</taxon>
        <taxon>Metazoa</taxon>
        <taxon>Ecdysozoa</taxon>
        <taxon>Arthropoda</taxon>
        <taxon>Hexapoda</taxon>
        <taxon>Insecta</taxon>
        <taxon>Pterygota</taxon>
        <taxon>Neoptera</taxon>
        <taxon>Endopterygota</taxon>
        <taxon>Diptera</taxon>
        <taxon>Brachycera</taxon>
        <taxon>Muscomorpha</taxon>
        <taxon>Muscoidea</taxon>
        <taxon>Muscidae</taxon>
        <taxon>Musca</taxon>
    </lineage>
</organism>
<feature type="compositionally biased region" description="Basic and acidic residues" evidence="7">
    <location>
        <begin position="2761"/>
        <end position="2774"/>
    </location>
</feature>
<feature type="compositionally biased region" description="Polar residues" evidence="7">
    <location>
        <begin position="123"/>
        <end position="139"/>
    </location>
</feature>
<feature type="region of interest" description="Disordered" evidence="7">
    <location>
        <begin position="5617"/>
        <end position="5640"/>
    </location>
</feature>
<keyword evidence="4 6" id="KW-0694">RNA-binding</keyword>
<dbReference type="CDD" id="cd21543">
    <property type="entry name" value="SPOC_SHARP"/>
    <property type="match status" value="1"/>
</dbReference>
<feature type="compositionally biased region" description="Basic and acidic residues" evidence="7">
    <location>
        <begin position="3423"/>
        <end position="3437"/>
    </location>
</feature>
<feature type="compositionally biased region" description="Basic and acidic residues" evidence="7">
    <location>
        <begin position="5092"/>
        <end position="5102"/>
    </location>
</feature>
<feature type="region of interest" description="Disordered" evidence="7">
    <location>
        <begin position="4202"/>
        <end position="4224"/>
    </location>
</feature>
<feature type="compositionally biased region" description="Basic and acidic residues" evidence="7">
    <location>
        <begin position="1947"/>
        <end position="1961"/>
    </location>
</feature>
<feature type="region of interest" description="Disordered" evidence="7">
    <location>
        <begin position="3469"/>
        <end position="3523"/>
    </location>
</feature>
<feature type="compositionally biased region" description="Polar residues" evidence="7">
    <location>
        <begin position="5240"/>
        <end position="5253"/>
    </location>
</feature>
<feature type="compositionally biased region" description="Polar residues" evidence="7">
    <location>
        <begin position="1576"/>
        <end position="1589"/>
    </location>
</feature>
<feature type="compositionally biased region" description="Polar residues" evidence="7">
    <location>
        <begin position="2198"/>
        <end position="2217"/>
    </location>
</feature>
<dbReference type="Gene3D" id="3.30.70.330">
    <property type="match status" value="3"/>
</dbReference>
<feature type="compositionally biased region" description="Low complexity" evidence="7">
    <location>
        <begin position="5383"/>
        <end position="5403"/>
    </location>
</feature>
<feature type="compositionally biased region" description="Low complexity" evidence="7">
    <location>
        <begin position="473"/>
        <end position="511"/>
    </location>
</feature>
<dbReference type="InterPro" id="IPR010912">
    <property type="entry name" value="SPOC_met"/>
</dbReference>
<comment type="subcellular location">
    <subcellularLocation>
        <location evidence="1">Nucleus</location>
    </subcellularLocation>
</comment>
<feature type="compositionally biased region" description="Low complexity" evidence="7">
    <location>
        <begin position="4361"/>
        <end position="4379"/>
    </location>
</feature>
<feature type="compositionally biased region" description="Low complexity" evidence="7">
    <location>
        <begin position="1471"/>
        <end position="1496"/>
    </location>
</feature>
<feature type="compositionally biased region" description="Basic and acidic residues" evidence="7">
    <location>
        <begin position="3362"/>
        <end position="3371"/>
    </location>
</feature>
<dbReference type="InterPro" id="IPR034175">
    <property type="entry name" value="SHARP_RRM4"/>
</dbReference>
<dbReference type="PROSITE" id="PS50102">
    <property type="entry name" value="RRM"/>
    <property type="match status" value="3"/>
</dbReference>
<feature type="region of interest" description="Disordered" evidence="7">
    <location>
        <begin position="5932"/>
        <end position="5987"/>
    </location>
</feature>
<feature type="region of interest" description="Disordered" evidence="7">
    <location>
        <begin position="6000"/>
        <end position="6028"/>
    </location>
</feature>
<dbReference type="Pfam" id="PF00076">
    <property type="entry name" value="RRM_1"/>
    <property type="match status" value="2"/>
</dbReference>
<feature type="compositionally biased region" description="Polar residues" evidence="7">
    <location>
        <begin position="2532"/>
        <end position="2544"/>
    </location>
</feature>
<evidence type="ECO:0000313" key="10">
    <source>
        <dbReference type="Proteomes" id="UP001652621"/>
    </source>
</evidence>
<feature type="region of interest" description="Disordered" evidence="7">
    <location>
        <begin position="4268"/>
        <end position="4307"/>
    </location>
</feature>
<name>A0ABM3V6Z4_MUSDO</name>
<feature type="region of interest" description="Disordered" evidence="7">
    <location>
        <begin position="4604"/>
        <end position="4672"/>
    </location>
</feature>
<feature type="compositionally biased region" description="Low complexity" evidence="7">
    <location>
        <begin position="4562"/>
        <end position="4590"/>
    </location>
</feature>
<feature type="compositionally biased region" description="Basic and acidic residues" evidence="7">
    <location>
        <begin position="6289"/>
        <end position="6302"/>
    </location>
</feature>
<feature type="compositionally biased region" description="Polar residues" evidence="7">
    <location>
        <begin position="1723"/>
        <end position="1745"/>
    </location>
</feature>
<feature type="compositionally biased region" description="Low complexity" evidence="7">
    <location>
        <begin position="1963"/>
        <end position="1978"/>
    </location>
</feature>
<comment type="similarity">
    <text evidence="2">Belongs to the RRM Spen family.</text>
</comment>
<feature type="compositionally biased region" description="Polar residues" evidence="7">
    <location>
        <begin position="2316"/>
        <end position="2332"/>
    </location>
</feature>
<feature type="compositionally biased region" description="Basic residues" evidence="7">
    <location>
        <begin position="2377"/>
        <end position="2389"/>
    </location>
</feature>
<feature type="compositionally biased region" description="Low complexity" evidence="7">
    <location>
        <begin position="5167"/>
        <end position="5188"/>
    </location>
</feature>
<feature type="compositionally biased region" description="Low complexity" evidence="7">
    <location>
        <begin position="5692"/>
        <end position="5701"/>
    </location>
</feature>
<feature type="compositionally biased region" description="Polar residues" evidence="7">
    <location>
        <begin position="3351"/>
        <end position="3361"/>
    </location>
</feature>
<feature type="compositionally biased region" description="Low complexity" evidence="7">
    <location>
        <begin position="1561"/>
        <end position="1575"/>
    </location>
</feature>
<feature type="compositionally biased region" description="Basic residues" evidence="7">
    <location>
        <begin position="2971"/>
        <end position="2983"/>
    </location>
</feature>
<feature type="compositionally biased region" description="Low complexity" evidence="7">
    <location>
        <begin position="1362"/>
        <end position="1392"/>
    </location>
</feature>
<feature type="compositionally biased region" description="Basic residues" evidence="7">
    <location>
        <begin position="1269"/>
        <end position="1282"/>
    </location>
</feature>
<feature type="region of interest" description="Disordered" evidence="7">
    <location>
        <begin position="5092"/>
        <end position="5211"/>
    </location>
</feature>
<evidence type="ECO:0000256" key="7">
    <source>
        <dbReference type="SAM" id="MobiDB-lite"/>
    </source>
</evidence>
<feature type="compositionally biased region" description="Polar residues" evidence="7">
    <location>
        <begin position="533"/>
        <end position="548"/>
    </location>
</feature>
<feature type="compositionally biased region" description="Low complexity" evidence="7">
    <location>
        <begin position="4009"/>
        <end position="4022"/>
    </location>
</feature>
<feature type="region of interest" description="Disordered" evidence="7">
    <location>
        <begin position="4823"/>
        <end position="4966"/>
    </location>
</feature>
<dbReference type="Proteomes" id="UP001652621">
    <property type="component" value="Unplaced"/>
</dbReference>
<feature type="compositionally biased region" description="Low complexity" evidence="7">
    <location>
        <begin position="67"/>
        <end position="88"/>
    </location>
</feature>
<feature type="compositionally biased region" description="Polar residues" evidence="7">
    <location>
        <begin position="5033"/>
        <end position="5055"/>
    </location>
</feature>
<feature type="compositionally biased region" description="Polar residues" evidence="7">
    <location>
        <begin position="1860"/>
        <end position="1902"/>
    </location>
</feature>
<feature type="compositionally biased region" description="Low complexity" evidence="7">
    <location>
        <begin position="881"/>
        <end position="897"/>
    </location>
</feature>
<feature type="compositionally biased region" description="Low complexity" evidence="7">
    <location>
        <begin position="2516"/>
        <end position="2531"/>
    </location>
</feature>
<feature type="compositionally biased region" description="Low complexity" evidence="7">
    <location>
        <begin position="1082"/>
        <end position="1092"/>
    </location>
</feature>
<feature type="region of interest" description="Disordered" evidence="7">
    <location>
        <begin position="318"/>
        <end position="395"/>
    </location>
</feature>
<dbReference type="InterPro" id="IPR034174">
    <property type="entry name" value="SHARP_RRM3"/>
</dbReference>
<feature type="compositionally biased region" description="Low complexity" evidence="7">
    <location>
        <begin position="1903"/>
        <end position="1921"/>
    </location>
</feature>
<feature type="compositionally biased region" description="Low complexity" evidence="7">
    <location>
        <begin position="4508"/>
        <end position="4530"/>
    </location>
</feature>
<evidence type="ECO:0000256" key="6">
    <source>
        <dbReference type="PROSITE-ProRule" id="PRU00176"/>
    </source>
</evidence>
<feature type="compositionally biased region" description="Basic and acidic residues" evidence="7">
    <location>
        <begin position="3387"/>
        <end position="3404"/>
    </location>
</feature>
<feature type="compositionally biased region" description="Polar residues" evidence="7">
    <location>
        <begin position="980"/>
        <end position="991"/>
    </location>
</feature>
<dbReference type="PANTHER" id="PTHR23189">
    <property type="entry name" value="RNA RECOGNITION MOTIF-CONTAINING"/>
    <property type="match status" value="1"/>
</dbReference>
<keyword evidence="10" id="KW-1185">Reference proteome</keyword>
<feature type="region of interest" description="Disordered" evidence="7">
    <location>
        <begin position="6088"/>
        <end position="6108"/>
    </location>
</feature>
<feature type="compositionally biased region" description="Low complexity" evidence="7">
    <location>
        <begin position="5617"/>
        <end position="5630"/>
    </location>
</feature>
<feature type="region of interest" description="Disordered" evidence="7">
    <location>
        <begin position="232"/>
        <end position="280"/>
    </location>
</feature>
<feature type="compositionally biased region" description="Polar residues" evidence="7">
    <location>
        <begin position="3377"/>
        <end position="3386"/>
    </location>
</feature>
<feature type="region of interest" description="Disordered" evidence="7">
    <location>
        <begin position="2676"/>
        <end position="2877"/>
    </location>
</feature>
<evidence type="ECO:0000256" key="5">
    <source>
        <dbReference type="ARBA" id="ARBA00023242"/>
    </source>
</evidence>
<feature type="compositionally biased region" description="Low complexity" evidence="7">
    <location>
        <begin position="232"/>
        <end position="262"/>
    </location>
</feature>
<feature type="compositionally biased region" description="Polar residues" evidence="7">
    <location>
        <begin position="2601"/>
        <end position="2618"/>
    </location>
</feature>
<feature type="compositionally biased region" description="Low complexity" evidence="7">
    <location>
        <begin position="6009"/>
        <end position="6022"/>
    </location>
</feature>
<feature type="compositionally biased region" description="Low complexity" evidence="7">
    <location>
        <begin position="2243"/>
        <end position="2262"/>
    </location>
</feature>
<feature type="compositionally biased region" description="Polar residues" evidence="7">
    <location>
        <begin position="4865"/>
        <end position="4916"/>
    </location>
</feature>
<feature type="compositionally biased region" description="Acidic residues" evidence="7">
    <location>
        <begin position="3842"/>
        <end position="3854"/>
    </location>
</feature>
<feature type="region of interest" description="Disordered" evidence="7">
    <location>
        <begin position="4088"/>
        <end position="4161"/>
    </location>
</feature>
<feature type="compositionally biased region" description="Polar residues" evidence="7">
    <location>
        <begin position="6171"/>
        <end position="6180"/>
    </location>
</feature>
<feature type="compositionally biased region" description="Low complexity" evidence="7">
    <location>
        <begin position="427"/>
        <end position="459"/>
    </location>
</feature>
<feature type="region of interest" description="Disordered" evidence="7">
    <location>
        <begin position="4763"/>
        <end position="4783"/>
    </location>
</feature>
<feature type="region of interest" description="Disordered" evidence="7">
    <location>
        <begin position="5268"/>
        <end position="5296"/>
    </location>
</feature>
<feature type="region of interest" description="Disordered" evidence="7">
    <location>
        <begin position="854"/>
        <end position="950"/>
    </location>
</feature>
<feature type="compositionally biased region" description="Low complexity" evidence="7">
    <location>
        <begin position="4652"/>
        <end position="4672"/>
    </location>
</feature>
<feature type="compositionally biased region" description="Basic residues" evidence="7">
    <location>
        <begin position="2727"/>
        <end position="2737"/>
    </location>
</feature>
<feature type="compositionally biased region" description="Low complexity" evidence="7">
    <location>
        <begin position="3620"/>
        <end position="3661"/>
    </location>
</feature>
<feature type="compositionally biased region" description="Basic and acidic residues" evidence="7">
    <location>
        <begin position="1302"/>
        <end position="1323"/>
    </location>
</feature>
<feature type="compositionally biased region" description="Polar residues" evidence="7">
    <location>
        <begin position="2842"/>
        <end position="2853"/>
    </location>
</feature>
<feature type="domain" description="RRM" evidence="8">
    <location>
        <begin position="765"/>
        <end position="837"/>
    </location>
</feature>
<feature type="region of interest" description="Disordered" evidence="7">
    <location>
        <begin position="1126"/>
        <end position="1237"/>
    </location>
</feature>
<dbReference type="SMART" id="SM00360">
    <property type="entry name" value="RRM"/>
    <property type="match status" value="3"/>
</dbReference>
<dbReference type="RefSeq" id="XP_058981546.1">
    <property type="nucleotide sequence ID" value="XM_059125563.1"/>
</dbReference>
<feature type="compositionally biased region" description="Low complexity" evidence="7">
    <location>
        <begin position="6251"/>
        <end position="6264"/>
    </location>
</feature>
<feature type="compositionally biased region" description="Basic and acidic residues" evidence="7">
    <location>
        <begin position="2301"/>
        <end position="2315"/>
    </location>
</feature>
<feature type="compositionally biased region" description="Basic and acidic residues" evidence="7">
    <location>
        <begin position="2580"/>
        <end position="2595"/>
    </location>
</feature>
<dbReference type="CDD" id="cd12351">
    <property type="entry name" value="RRM4_SHARP"/>
    <property type="match status" value="1"/>
</dbReference>
<feature type="compositionally biased region" description="Basic and acidic residues" evidence="7">
    <location>
        <begin position="2960"/>
        <end position="2970"/>
    </location>
</feature>
<feature type="domain" description="RRM" evidence="8">
    <location>
        <begin position="585"/>
        <end position="663"/>
    </location>
</feature>
<dbReference type="GeneID" id="101895549"/>
<keyword evidence="5" id="KW-0539">Nucleus</keyword>
<feature type="compositionally biased region" description="Polar residues" evidence="7">
    <location>
        <begin position="1821"/>
        <end position="1834"/>
    </location>
</feature>
<feature type="compositionally biased region" description="Polar residues" evidence="7">
    <location>
        <begin position="5404"/>
        <end position="5422"/>
    </location>
</feature>
<feature type="compositionally biased region" description="Polar residues" evidence="7">
    <location>
        <begin position="3438"/>
        <end position="3455"/>
    </location>
</feature>
<dbReference type="InterPro" id="IPR016194">
    <property type="entry name" value="SPOC-like_C_dom_sf"/>
</dbReference>
<feature type="compositionally biased region" description="Low complexity" evidence="7">
    <location>
        <begin position="4088"/>
        <end position="4101"/>
    </location>
</feature>
<feature type="compositionally biased region" description="Polar residues" evidence="7">
    <location>
        <begin position="3034"/>
        <end position="3044"/>
    </location>
</feature>
<feature type="compositionally biased region" description="Polar residues" evidence="7">
    <location>
        <begin position="5709"/>
        <end position="5721"/>
    </location>
</feature>
<feature type="compositionally biased region" description="Polar residues" evidence="7">
    <location>
        <begin position="4130"/>
        <end position="4141"/>
    </location>
</feature>
<dbReference type="SUPFAM" id="SSF54928">
    <property type="entry name" value="RNA-binding domain, RBD"/>
    <property type="match status" value="2"/>
</dbReference>
<feature type="compositionally biased region" description="Low complexity" evidence="7">
    <location>
        <begin position="4410"/>
        <end position="4461"/>
    </location>
</feature>
<dbReference type="CDD" id="cd12349">
    <property type="entry name" value="RRM2_SHARP"/>
    <property type="match status" value="1"/>
</dbReference>
<feature type="compositionally biased region" description="Polar residues" evidence="7">
    <location>
        <begin position="911"/>
        <end position="936"/>
    </location>
</feature>
<feature type="region of interest" description="Disordered" evidence="7">
    <location>
        <begin position="3824"/>
        <end position="3916"/>
    </location>
</feature>
<feature type="compositionally biased region" description="Low complexity" evidence="7">
    <location>
        <begin position="3481"/>
        <end position="3499"/>
    </location>
</feature>
<feature type="region of interest" description="Disordered" evidence="7">
    <location>
        <begin position="4987"/>
        <end position="5055"/>
    </location>
</feature>
<dbReference type="SUPFAM" id="SSF100939">
    <property type="entry name" value="SPOC domain-like"/>
    <property type="match status" value="1"/>
</dbReference>
<feature type="region of interest" description="Disordered" evidence="7">
    <location>
        <begin position="3620"/>
        <end position="3672"/>
    </location>
</feature>
<feature type="compositionally biased region" description="Basic and acidic residues" evidence="7">
    <location>
        <begin position="2432"/>
        <end position="2447"/>
    </location>
</feature>
<feature type="region of interest" description="Disordered" evidence="7">
    <location>
        <begin position="413"/>
        <end position="585"/>
    </location>
</feature>
<feature type="compositionally biased region" description="Basic residues" evidence="7">
    <location>
        <begin position="2490"/>
        <end position="2511"/>
    </location>
</feature>
<feature type="compositionally biased region" description="Low complexity" evidence="7">
    <location>
        <begin position="2289"/>
        <end position="2300"/>
    </location>
</feature>
<feature type="compositionally biased region" description="Low complexity" evidence="7">
    <location>
        <begin position="549"/>
        <end position="575"/>
    </location>
</feature>
<feature type="compositionally biased region" description="Polar residues" evidence="7">
    <location>
        <begin position="4612"/>
        <end position="4651"/>
    </location>
</feature>
<feature type="region of interest" description="Disordered" evidence="7">
    <location>
        <begin position="5232"/>
        <end position="5255"/>
    </location>
</feature>
<feature type="compositionally biased region" description="Polar residues" evidence="7">
    <location>
        <begin position="3866"/>
        <end position="3916"/>
    </location>
</feature>
<feature type="compositionally biased region" description="Polar residues" evidence="7">
    <location>
        <begin position="4491"/>
        <end position="4507"/>
    </location>
</feature>
<feature type="compositionally biased region" description="Low complexity" evidence="7">
    <location>
        <begin position="5019"/>
        <end position="5032"/>
    </location>
</feature>
<sequence>MVRETNNVCFGQIAQETQVVVREDNKRDHLKRSTEDVSPPNFSERNSGYYERNSRLVADTDSYLRRSNSNNTISNYQSSSNSTSNLDNSRSRTRDRVYRNGPYATSGGLSSSSSSAATTILSERSSSGGAASKHNNNNRVPPASWYEAAATYTNGPGGSGNADVSAANINNHYQTAASTDTQAATATQVSTANSSTNNPTAYNAYSYVSSPAHKNNSNSSLSSTATTASSSSTTAAFNTPRNNSASYGNASSAAGHSGGYYHHQQRDNDSGTDGNPLLNKNKHKLLKSCSSSSRSGSASPTSSAATAGVVASSTMTSSSTSAASAANTTSNSSSSSSSTAAASANNNNNNQTANNSSCSSISSTINSSNTNNHNNSLLTSSSSSSSTAAANAGDSSRNVSGILNAAALAAAASNGSSSTDGHHNHKGSSSSSNNVHSNSTSSNANSSSTSNNPSTSASHHTSRAAVHAHLHGRSTTSSSRSHSRSPSSYSSSHSSSSSSSSTASSHSHASSPVGGRDVETSTSTAPAGRGGSRSLQSAVAVPGTSSALNPSGSNACSSSSSSSSSTGSGTPSTNPVVHSEDNRPLAIRVRNLPARSSDTSLKDGLFHEYKKHGKVTWVKVVGQNAERYALVCFKKPEDVEKALEVSHDKLFFGCKIEVEPYQGYDVEDNEFRPYEAELDEYHPKSTRTLFIGNLEKEITASELRLHFECFGEIIEIDIKKQGMSAYAFCQYSDIVSVVKAMRKMDGEHLGNNRIKLGFGKSMPTNCVWIDGIGEKISESHLQSQFSRYGAVSKVVIDRQRQLALVLYEQIQYAQTAVKEMRGATLRGRKLQVDFASRECQDAFYEKLEKQAAGSRFSRYESQSRSRASSFSRHQNSNDGCSPSNTPGSSSSSSAGIPPSAPTLSSAIVAGSSINSNPSGTTLPSVVGQASGNTTPARSRGSRSSRHTMDYDYIDTRRFRSYDEYSQGSGASHDEDAIMSNHPTSSSNANSYSGIGLRSDSPLLSRLGPIVNNSSGKESNSDMLEMALSRRRCDKSPAKQKGDVRLFQKERAVLLEQLEEYPSSGDESIVSPRKRIKIDHHSINSSSGLSQSHSLEEQTQQQNKNSNCDYLLNDSLHRKGEVRRLSECSNSLNKYQQQANHHHHSHHSINPHHHHHQQQHQLSRRPSIDYMATGGGGGGVGASSSIGGGSGNLSTRHGSTSSSNSDHHPPPHQSSSSSSSLACKRRRVIGSSGSSSALSTNAALISSGSSSGNANLASSSFGSGDDFHHHASRGRGHQLHSHHSHEASGGESADGSRPGTPLCDERPEVLPSEPRRVPRERPREPMVLPLPKFGILFFQQYRSNNGSSSNMGATTSYHHHHSSSGFASSSTASAAVGSTNSGSSHMLSNSLSNRGVGSGEGGINSNHSSHSSITSATSSATTTTTPGLQTTSSSSGGGCYLPSPSSRYQPWRPHTHHHHHHGSGGHHGGGATPSSSSSMVSPMRSRSLSSNSSDSDVTGQASGSPSLEERIRTLDEMYERWSGGGSSTTAAASNVAKRHDFSNTPPTWQHHRSSSQTDLHHSATTAATSAVTSSSTGDVRQSSGTPSTPASRHKFLDIDVKEIQPSEIVKSVLAKKSIFDDDLQRLKKNHWYEPSTDSSQMAKNAVGVCTSPGLPNLQATKTPVVGNTLPMASAGNTTNKTSGALLQRLTSLSPMNSPQASMSPYNSPSMSPSVNSSSTLSSLQTGAKTTATCSSGNTMASPSPVSSGCATGAGTPPAPTTASSGSKCLQYPFPTHPPLPNTAAPSPNNQPIPPPPAEMSKPPPLPPMEVHQPPQPPPVTAASLTTPTAPQHTVNVTSKPKTSTLSKSLSVPTAVGPAPTSAPSESPRTLTKSVSVPGSTNVGTIKTTAATVSVEQKQQLKMQTGNSSSTETKTTTASNPTSVSTISETAGGGSKRSDNNKSHKHNHRSSDEKKSSKSDKRKNSNSSQSQISQVSAAESSDADERDFVEHRKERESSSRSEKQKERQEKREKELRKQQEREEREREEREREERERLEKERLERERLEKERLEQEEQERVQREKERLRKEEEKAREERERKEREENERKLKEQQQQREREKKEREERERKEREERERKEREELERKEREENERRKREEQEERLRKERKEREESELREKERLERQRSREEKERERKLHEEIANEKRELHSSKENHRRKENPSSVLQQEQQTKGGNASNDLSSSGGTTSNQTGDHIRHGESEKPKESSTTGEFAATTAESASGASSGKHKNRKTSRNTSPVRHPKRRLSSQDSNASNSGGNAESAEAHAEDAKRMRIDTHSTPSSHVANNHASNAVLNEKRESKEQQHHSKDRNNKHSRLSSSSSSSHRINLATSSEKEHNAKHHRNKHHHQKQQQQQSSSQTEQQSSNTLSGESTEVTTNAIKSEGGDKVATVKIENEPNNSDHEVETTKTKSISSEDEETSHHQHSSTNKPVSGSGGGGGHKHKEHGSGGSHHSRHKSGKRDREHHREKKRHSTPVIADATPAATNEAPTASTGQFPVSANISNVAATDDEHISSSVESVAPKRTSSNNSGNSMETQTKPSHKSEHVTERKHSRGSEEPPQTPSSRQSSAYNKSTPQSGSRKILLSSAEDTDGGGGGLGCDDDDDDSDSMNRKHSIFDIPDEGPYVSMYDKVKARSCKNMQKQEEEKKIKAKFCQLKQSRAKREEKKRSTSYDGDSDSDFDNSGDMSSHHHRSGSHHNRSGGGGSSYKMLSGALTSSDDDQDQRDGQKSPCEERRRNSQASSSAASTQPNRLCSDSDDSEIQRGLKLQDNIRRLCAVDDSSDDDLIRRNSTSGGSKRLLHHTSRIASDSESQSQPPCDIKLKQEPIETSNDDGTSTPILKQMKYKIKKEEVENMETSAHASAIESSDFDDIKPKHLNLLHSNTSEAETSMLATIKSESNVLTVNEIKKEYKDFYGDDYVESSEDKFQKSDHGKIKKHKKSKKRQKTPTQDGVGLVVSTAKESLSSVDMQKSSGTSTVAGVCSDGGLDTTTTTTTTKSNAKNVSPQNVVKHLPTSPNYDPFDELKNSEPLNPHILMTDSHVATVGEKKRHKDRKEKKREKLRHMSADIGGQGIEMDKLYEKEKHHRLKKSKKSKSLDMIRQLASQSSGMSLQIPGSASSPTSGGGCSDGFTTSQQKQRSGEKMEDIFGPISDEEEEMTDSDIGAGRDLNCLPNRNALTANVTGPIVSAALNPYKQEPLTPKSHTVEENEENKQKCPSLSGPPSHIERSVERQHRKEKREKKRKDREKSRGSGLDQSMTVVATAAQFMPSPAAVSSTTTPAKPLEDENSVDLDAAGRALEAQLMEDSDNKATEDATPSTATTYRSDMTDVFRFSDGDENSLEVTGSSAPTSKHENRDVSGGMAEKEHATNISLNSGMKTKKKKKKRSKEEKQLHHQQRRESSSSNASQHATNASQSASTAKLTIDIAAANKNAQKLANEEHGEQSSTTKTSPLCKPSPSLPCLIGDDDEEILPSTTTQPPVKTTPNTSLTCATACTTPHRSSSKDLLSLSPHMRGDKQMISPIPKTPTISNTSGLNSMENMKKLTPTTPTSSTMDSSTHNTNAISTTPTSSTVGNAAANAAAAGATTTSTLNKSTDSTTSSTTSTTSNAMVSPTTTSSLTSLPPTQKKKPDIFIPGFDGEIDEKISESAVQSISAEFNPPLDPTADEPKIPVESPPDASKLEKLEESKSRVTISQEETESAVSALLGESFGNSSADYSFDDDVPLDDLNSVSAEPEPVMMTPAEPDEEAALAAKAIECEVESNPVTDVVVEDTDAEEVCKAIQSLRQEELELKSADTPQSVRDLQIDTDTEENADEADSSGSHSLKIDETAQSNNSSSLSEKAQNNTTSILSDTQGDNQQMSERATEAKTMQQQQQSSVITKMESTAGNVAQVSGEPKLEPPTISKQDQPAVQPVQSVIPATTNETITSVVVSSVGASALMTSSSSTSSMTSGPATTISCTSTPTKTSITFAPSATTSSTPKQQQALQSPHQATIIKPLSLPQTTTMTPATMAYVMQPPTISIPDPTPHFVVPQMVLSPHGVVTATNVHDSSASSSSLSLTSSTAIHSPQSSGIQMPPQSPLSTAYIMGMRAQSPHSPRNTSRGNTPTPRQQSPHTPTPPPPVTISMASQQNILIQRGGGSVHQQQSQMSPNNSQLMVGTQSAVAMNSPMASPNSTQSPRQQQQQQHLLTSTLQKMPPHSSPSGGAPEQHMIKINNYSTPPMQTANVVSIRIPPPQNAQNPQQCSPHAGQQQQVATGGKPAIEQHQQQHSHPIGQHILPISVQKMPPVPSHPTIISKVVTVTPQQAQQSTMPPHSPGGLQNQQNSPKSAAVYSPPSPSSRHSPQIIQQMGNISVQQQQQQSVQAQIQMIQQQRQQQQHHQQQRQQMHQHIMQMQHQQMFHQQQQQQKMQQQQQQQQQYVANQQQQRGPMNSPQQLMPPQQHQHLQHTQAPQQPTMHQLQSHQIKSQYQQLHPSSASPQSPHASSSSTQPTAHASNQQPQQNVIQTPTTPQRFLVQQHIVGIPHLQTPQSQQQQNIAMQQQQRSSPTMQQQHQQSNVVFGKSPQQLHLQSLQQSPSMAGQQRSPVPTGAQQETSTATPVGLTETVSRIIVSTPQTSAPTVAGQTTAATTGDNNGVAATQPKHVENVSVIRTPTPTNIVASTVTTTAATTTSTIVAPPTQHVNKETTVPVVASSTNNSAPANISAAEPATSLTRASPITATAALTEENITKISPPKHDEIEQDSKEDSDYWSAKELNVVEPNSGGGATTTSSLAASSVIKKNDNAMATSTSVATPSTNTLPINTNPSKQQQQQQNAAATTIEDAKAAAKYPQTQPTKSTTDVPHAKTNSGDTISTVPEPVAQTQPPTSTASYNVNPANSSSATTVNTDHDTEDETETQQMPAFEQISVQGRPNTRGTGAKRGRQPRGGKKAAAVIPNATPAVAANQLQDIIPPSGNAAGVQTRLRKPNAATPATRGRKGRPPRNLLLQQQQQQQQELQTPSTVPSTNVAGTTGASSSVTGPSVLTAAEKKARSQAASAAATLASLSEVHHHNKSDVYEFHDDSGEESGKSGSGSAAPSSSSVASSIVSGVDNRPRLILTIKSPHNPTPVVKTSEKIANEQQPTPTATVAAPLSETSATQQQQPQQQSEIQSSAPTSGANSAQTEGDLNSLANTRKSRRLLEKDRSTIDDIIEDVVRNTAVPPGAGQQVSATTAMSTNNPQPIPLQAANVISNALPKGAQTPPRRSGRTSAATQPKSKTGIVGESAAAAAVGIATTTPNAIGRPRKSKDRKSINEMDSEQSIASPQPPSKGSGVVHEIVDLDDTPENPLKSGTQSLEDKQQPPTSAVGGSVVQPPATSSTVPVSAAAQQSNTNISAPQSVTSSISSTIPQHPKKKALAAAEIESYQNQGTVNTSNIHSALPSCGGVPMLNTAAPASQKTTGGAAADSVNKPVIDTNTAGIVSGQQMQQAKAGNLPSATAAAQPQRPPLDPKKMMQAAVAAAAAVSESSVMGNKPLSSTPSTTMSQASVATPITALTKPVQAETATAAAAAASSVTTALLNKSSVSVVVKTSTVPSSPATATHITSQQVVAQTHQQQTRPADISTPTKQPIIMQQQTPLVMHAQHTNVRPPTSLKAHVLNSQKLQQQQQQLQMSASVGGQQQQQQQQQQQHHHQQLHAPQTPSKQQQTHHLVHQQSGTVVQQQPPPPTGHVIQQANIVQRQTPPQAQMGPIKQQLLVNIPPPTTQHSPHATAASNLNSPRMQHQPQVTMPQQPGHQQSIIMKQGDELHPSQILHVVSSKATPPTPNKSAAATGGMVPSAVATSAAAAAASMHLMQQAAVAVVKPFNPYLQQNQTSSVQQHLPTAHQQILAGQQKTNTSASSLPLGLMGLAQHSAMVIQTKTSAPPTQAPSSSSTVATATSAALSHMQHTAQHTPSPPLQQVPHLSKAPPTNPMLHSLQSQSVARGVLSAVGSPPPQQQQQQAGGKPSPQSTSTITANVVGGGANLRTSVPTISPQSQARMGTILMPGGIQVPPHFETNLHDMNTYNSAPKGVVRNAHSPPPAHQQASPITPNDATFPGGPIRAVPTREHLMIYQQILRQHDALNPPALREYDEQLLGTSPPLELRRPSSVPRTVAVPHSLQSPQDRATDSPQVAQVYVHNARLPAHAHYDVAGRPTTTGAPGGPPSAYYDPARQLNLEPPPAHRSATAHSVVAPPPTVVVPHPSAGSSSPFMPSAPPATNVPLTAGGTSAALHHSKQLMEREREQRDREREQQLLREKEQILVRTGDAHNMQVTAASSSSTHQLPPHPAVAHGQVPPPPQADSLLTLLQRYPVMWQGLLALKTDQAAVQMHFVFGNPHVARASLPCNSDGSTPPLRIAQRMRLEQTQLEGVAKKMQFENEHCMLLALPCGRDHADVLQQSRNLQSGFITYLQQKMAAGIVNIPMPGSEQAAYVVHIFPSCDFANENLEKAAPDLKNRVADIAHLLIVIATV</sequence>
<feature type="compositionally biased region" description="Polar residues" evidence="7">
    <location>
        <begin position="4940"/>
        <end position="4950"/>
    </location>
</feature>
<feature type="region of interest" description="Disordered" evidence="7">
    <location>
        <begin position="65"/>
        <end position="141"/>
    </location>
</feature>
<feature type="region of interest" description="Disordered" evidence="7">
    <location>
        <begin position="3550"/>
        <end position="3573"/>
    </location>
</feature>
<feature type="compositionally biased region" description="Polar residues" evidence="7">
    <location>
        <begin position="2406"/>
        <end position="2419"/>
    </location>
</feature>
<feature type="region of interest" description="Disordered" evidence="7">
    <location>
        <begin position="4338"/>
        <end position="4379"/>
    </location>
</feature>
<feature type="compositionally biased region" description="Low complexity" evidence="7">
    <location>
        <begin position="1700"/>
        <end position="1722"/>
    </location>
</feature>
<feature type="compositionally biased region" description="Polar residues" evidence="7">
    <location>
        <begin position="4280"/>
        <end position="4291"/>
    </location>
</feature>
<feature type="compositionally biased region" description="Low complexity" evidence="7">
    <location>
        <begin position="1402"/>
        <end position="1433"/>
    </location>
</feature>
<dbReference type="CDD" id="cd12350">
    <property type="entry name" value="RRM3_SHARP"/>
    <property type="match status" value="1"/>
</dbReference>
<evidence type="ECO:0000313" key="11">
    <source>
        <dbReference type="RefSeq" id="XP_058981546.1"/>
    </source>
</evidence>
<feature type="compositionally biased region" description="Polar residues" evidence="7">
    <location>
        <begin position="3509"/>
        <end position="3523"/>
    </location>
</feature>
<feature type="compositionally biased region" description="Polar residues" evidence="7">
    <location>
        <begin position="5189"/>
        <end position="5207"/>
    </location>
</feature>
<feature type="region of interest" description="Disordered" evidence="7">
    <location>
        <begin position="3142"/>
        <end position="3208"/>
    </location>
</feature>
<feature type="region of interest" description="Disordered" evidence="7">
    <location>
        <begin position="24"/>
        <end position="50"/>
    </location>
</feature>
<feature type="region of interest" description="Disordered" evidence="7">
    <location>
        <begin position="1538"/>
        <end position="1592"/>
    </location>
</feature>
<feature type="compositionally biased region" description="Low complexity" evidence="7">
    <location>
        <begin position="104"/>
        <end position="122"/>
    </location>
</feature>
<feature type="compositionally biased region" description="Basic and acidic residues" evidence="7">
    <location>
        <begin position="2230"/>
        <end position="2242"/>
    </location>
</feature>
<feature type="compositionally biased region" description="Basic and acidic residues" evidence="7">
    <location>
        <begin position="89"/>
        <end position="98"/>
    </location>
</feature>
<feature type="compositionally biased region" description="Basic residues" evidence="7">
    <location>
        <begin position="4952"/>
        <end position="4963"/>
    </location>
</feature>
<feature type="domain" description="RRM" evidence="8">
    <location>
        <begin position="687"/>
        <end position="761"/>
    </location>
</feature>
<feature type="compositionally biased region" description="Basic and acidic residues" evidence="7">
    <location>
        <begin position="1984"/>
        <end position="2190"/>
    </location>
</feature>
<feature type="compositionally biased region" description="Basic residues" evidence="7">
    <location>
        <begin position="3271"/>
        <end position="3281"/>
    </location>
</feature>
<keyword evidence="3" id="KW-0597">Phosphoprotein</keyword>
<feature type="compositionally biased region" description="Basic residues" evidence="7">
    <location>
        <begin position="1139"/>
        <end position="1157"/>
    </location>
</feature>
<dbReference type="Gene3D" id="2.40.290.10">
    <property type="match status" value="1"/>
</dbReference>
<feature type="compositionally biased region" description="Basic and acidic residues" evidence="7">
    <location>
        <begin position="3715"/>
        <end position="3725"/>
    </location>
</feature>
<protein>
    <submittedName>
        <fullName evidence="11">Protein split ends isoform X1</fullName>
    </submittedName>
</protein>
<feature type="region of interest" description="Disordered" evidence="7">
    <location>
        <begin position="1264"/>
        <end position="1323"/>
    </location>
</feature>
<feature type="compositionally biased region" description="Low complexity" evidence="7">
    <location>
        <begin position="4843"/>
        <end position="4855"/>
    </location>
</feature>
<feature type="region of interest" description="Disordered" evidence="7">
    <location>
        <begin position="4009"/>
        <end position="4029"/>
    </location>
</feature>
<gene>
    <name evidence="11" type="primary">LOC101895549</name>
</gene>
<feature type="region of interest" description="Disordered" evidence="7">
    <location>
        <begin position="5309"/>
        <end position="5425"/>
    </location>
</feature>
<feature type="region of interest" description="Disordered" evidence="7">
    <location>
        <begin position="3692"/>
        <end position="3734"/>
    </location>
</feature>
<feature type="compositionally biased region" description="Low complexity" evidence="7">
    <location>
        <begin position="5106"/>
        <end position="5124"/>
    </location>
</feature>
<dbReference type="InterPro" id="IPR035979">
    <property type="entry name" value="RBD_domain_sf"/>
</dbReference>
<feature type="compositionally biased region" description="Polar residues" evidence="7">
    <location>
        <begin position="5281"/>
        <end position="5290"/>
    </location>
</feature>
<feature type="region of interest" description="Disordered" evidence="7">
    <location>
        <begin position="6151"/>
        <end position="6180"/>
    </location>
</feature>
<feature type="compositionally biased region" description="Low complexity" evidence="7">
    <location>
        <begin position="2390"/>
        <end position="2405"/>
    </location>
</feature>
<feature type="compositionally biased region" description="Polar residues" evidence="7">
    <location>
        <begin position="2864"/>
        <end position="2876"/>
    </location>
</feature>
<feature type="region of interest" description="Disordered" evidence="7">
    <location>
        <begin position="5677"/>
        <end position="5742"/>
    </location>
</feature>
<feature type="region of interest" description="Disordered" evidence="7">
    <location>
        <begin position="4410"/>
        <end position="4537"/>
    </location>
</feature>
<evidence type="ECO:0000256" key="4">
    <source>
        <dbReference type="ARBA" id="ARBA00022884"/>
    </source>
</evidence>
<reference evidence="11" key="1">
    <citation type="submission" date="2025-08" db="UniProtKB">
        <authorList>
            <consortium name="RefSeq"/>
        </authorList>
    </citation>
    <scope>IDENTIFICATION</scope>
    <source>
        <strain evidence="11">Aabys</strain>
        <tissue evidence="11">Whole body</tissue>
    </source>
</reference>
<dbReference type="PROSITE" id="PS50917">
    <property type="entry name" value="SPOC"/>
    <property type="match status" value="1"/>
</dbReference>
<feature type="region of interest" description="Disordered" evidence="7">
    <location>
        <begin position="6246"/>
        <end position="6302"/>
    </location>
</feature>
<feature type="compositionally biased region" description="Polar residues" evidence="7">
    <location>
        <begin position="1096"/>
        <end position="1107"/>
    </location>
</feature>
<proteinExistence type="inferred from homology"/>
<feature type="compositionally biased region" description="Basic and acidic residues" evidence="7">
    <location>
        <begin position="24"/>
        <end position="35"/>
    </location>
</feature>